<reference evidence="1" key="1">
    <citation type="journal article" date="2023" name="Science">
        <title>Elucidation of the pathway for biosynthesis of saponin adjuvants from the soapbark tree.</title>
        <authorList>
            <person name="Reed J."/>
            <person name="Orme A."/>
            <person name="El-Demerdash A."/>
            <person name="Owen C."/>
            <person name="Martin L.B.B."/>
            <person name="Misra R.C."/>
            <person name="Kikuchi S."/>
            <person name="Rejzek M."/>
            <person name="Martin A.C."/>
            <person name="Harkess A."/>
            <person name="Leebens-Mack J."/>
            <person name="Louveau T."/>
            <person name="Stephenson M.J."/>
            <person name="Osbourn A."/>
        </authorList>
    </citation>
    <scope>NUCLEOTIDE SEQUENCE</scope>
    <source>
        <strain evidence="1">S10</strain>
    </source>
</reference>
<comment type="caution">
    <text evidence="1">The sequence shown here is derived from an EMBL/GenBank/DDBJ whole genome shotgun (WGS) entry which is preliminary data.</text>
</comment>
<accession>A0AAD7Q8E6</accession>
<organism evidence="1 2">
    <name type="scientific">Quillaja saponaria</name>
    <name type="common">Soap bark tree</name>
    <dbReference type="NCBI Taxonomy" id="32244"/>
    <lineage>
        <taxon>Eukaryota</taxon>
        <taxon>Viridiplantae</taxon>
        <taxon>Streptophyta</taxon>
        <taxon>Embryophyta</taxon>
        <taxon>Tracheophyta</taxon>
        <taxon>Spermatophyta</taxon>
        <taxon>Magnoliopsida</taxon>
        <taxon>eudicotyledons</taxon>
        <taxon>Gunneridae</taxon>
        <taxon>Pentapetalae</taxon>
        <taxon>rosids</taxon>
        <taxon>fabids</taxon>
        <taxon>Fabales</taxon>
        <taxon>Quillajaceae</taxon>
        <taxon>Quillaja</taxon>
    </lineage>
</organism>
<name>A0AAD7Q8E6_QUISA</name>
<evidence type="ECO:0000313" key="1">
    <source>
        <dbReference type="EMBL" id="KAJ7976667.1"/>
    </source>
</evidence>
<proteinExistence type="predicted"/>
<gene>
    <name evidence="1" type="ORF">O6P43_006418</name>
</gene>
<sequence>MRARILATIRIILRPQKTNLHQDTQPRTNLRRRGCSLVRKVKEIGASLRDGKHIVLLKMAYLSCKKGRVGKCATKYTASLLCAAVGSVKHASEQGLQHDPYIFQ</sequence>
<dbReference type="EMBL" id="JARAOO010000003">
    <property type="protein sequence ID" value="KAJ7976667.1"/>
    <property type="molecule type" value="Genomic_DNA"/>
</dbReference>
<dbReference type="Proteomes" id="UP001163823">
    <property type="component" value="Chromosome 3"/>
</dbReference>
<evidence type="ECO:0000313" key="2">
    <source>
        <dbReference type="Proteomes" id="UP001163823"/>
    </source>
</evidence>
<keyword evidence="2" id="KW-1185">Reference proteome</keyword>
<dbReference type="AlphaFoldDB" id="A0AAD7Q8E6"/>
<protein>
    <submittedName>
        <fullName evidence="1">Uncharacterized protein</fullName>
    </submittedName>
</protein>